<dbReference type="GO" id="GO:0008270">
    <property type="term" value="F:zinc ion binding"/>
    <property type="evidence" value="ECO:0007669"/>
    <property type="project" value="InterPro"/>
</dbReference>
<accession>A0A180G3M8</accession>
<dbReference type="Gene3D" id="4.10.60.10">
    <property type="entry name" value="Zinc finger, CCHC-type"/>
    <property type="match status" value="1"/>
</dbReference>
<feature type="coiled-coil region" evidence="2">
    <location>
        <begin position="1"/>
        <end position="28"/>
    </location>
</feature>
<reference evidence="6" key="4">
    <citation type="submission" date="2025-05" db="UniProtKB">
        <authorList>
            <consortium name="EnsemblFungi"/>
        </authorList>
    </citation>
    <scope>IDENTIFICATION</scope>
    <source>
        <strain evidence="6">isolate 1-1 / race 1 (BBBD)</strain>
    </source>
</reference>
<evidence type="ECO:0000313" key="6">
    <source>
        <dbReference type="EnsemblFungi" id="PTTG_29494-t43_1-p1"/>
    </source>
</evidence>
<feature type="domain" description="CCHC-type" evidence="4">
    <location>
        <begin position="228"/>
        <end position="243"/>
    </location>
</feature>
<reference evidence="5" key="2">
    <citation type="submission" date="2016-05" db="EMBL/GenBank/DDBJ databases">
        <title>Comparative analysis highlights variable genome content of wheat rusts and divergence of the mating loci.</title>
        <authorList>
            <person name="Cuomo C.A."/>
            <person name="Bakkeren G."/>
            <person name="Szabo L."/>
            <person name="Khalil H."/>
            <person name="Joly D."/>
            <person name="Goldberg J."/>
            <person name="Young S."/>
            <person name="Zeng Q."/>
            <person name="Fellers J."/>
        </authorList>
    </citation>
    <scope>NUCLEOTIDE SEQUENCE [LARGE SCALE GENOMIC DNA]</scope>
    <source>
        <strain evidence="5">1-1 BBBD Race 1</strain>
    </source>
</reference>
<reference evidence="6 7" key="3">
    <citation type="journal article" date="2017" name="G3 (Bethesda)">
        <title>Comparative analysis highlights variable genome content of wheat rusts and divergence of the mating loci.</title>
        <authorList>
            <person name="Cuomo C.A."/>
            <person name="Bakkeren G."/>
            <person name="Khalil H.B."/>
            <person name="Panwar V."/>
            <person name="Joly D."/>
            <person name="Linning R."/>
            <person name="Sakthikumar S."/>
            <person name="Song X."/>
            <person name="Adiconis X."/>
            <person name="Fan L."/>
            <person name="Goldberg J.M."/>
            <person name="Levin J.Z."/>
            <person name="Young S."/>
            <person name="Zeng Q."/>
            <person name="Anikster Y."/>
            <person name="Bruce M."/>
            <person name="Wang M."/>
            <person name="Yin C."/>
            <person name="McCallum B."/>
            <person name="Szabo L.J."/>
            <person name="Hulbert S."/>
            <person name="Chen X."/>
            <person name="Fellers J.P."/>
        </authorList>
    </citation>
    <scope>NUCLEOTIDE SEQUENCE</scope>
    <source>
        <strain evidence="7">Isolate 1-1 / race 1 (BBBD)</strain>
        <strain evidence="6">isolate 1-1 / race 1 (BBBD)</strain>
    </source>
</reference>
<keyword evidence="2" id="KW-0175">Coiled coil</keyword>
<gene>
    <name evidence="5" type="ORF">PTTG_29494</name>
</gene>
<evidence type="ECO:0000256" key="3">
    <source>
        <dbReference type="SAM" id="MobiDB-lite"/>
    </source>
</evidence>
<dbReference type="SMART" id="SM00343">
    <property type="entry name" value="ZnF_C2HC"/>
    <property type="match status" value="2"/>
</dbReference>
<dbReference type="OrthoDB" id="2499852at2759"/>
<dbReference type="EnsemblFungi" id="PTTG_29494-t43_1">
    <property type="protein sequence ID" value="PTTG_29494-t43_1-p1"/>
    <property type="gene ID" value="PTTG_29494"/>
</dbReference>
<dbReference type="InterPro" id="IPR001878">
    <property type="entry name" value="Znf_CCHC"/>
</dbReference>
<feature type="compositionally biased region" description="Pro residues" evidence="3">
    <location>
        <begin position="58"/>
        <end position="67"/>
    </location>
</feature>
<dbReference type="EMBL" id="ADAS02000482">
    <property type="protein sequence ID" value="OAV87295.1"/>
    <property type="molecule type" value="Genomic_DNA"/>
</dbReference>
<feature type="domain" description="CCHC-type" evidence="4">
    <location>
        <begin position="209"/>
        <end position="225"/>
    </location>
</feature>
<dbReference type="SUPFAM" id="SSF57756">
    <property type="entry name" value="Retrovirus zinc finger-like domains"/>
    <property type="match status" value="1"/>
</dbReference>
<protein>
    <recommendedName>
        <fullName evidence="4">CCHC-type domain-containing protein</fullName>
    </recommendedName>
</protein>
<evidence type="ECO:0000313" key="7">
    <source>
        <dbReference type="Proteomes" id="UP000005240"/>
    </source>
</evidence>
<dbReference type="GO" id="GO:0006397">
    <property type="term" value="P:mRNA processing"/>
    <property type="evidence" value="ECO:0007669"/>
    <property type="project" value="UniProtKB-KW"/>
</dbReference>
<keyword evidence="1" id="KW-0507">mRNA processing</keyword>
<dbReference type="AlphaFoldDB" id="A0A180G3M8"/>
<organism evidence="5">
    <name type="scientific">Puccinia triticina (isolate 1-1 / race 1 (BBBD))</name>
    <name type="common">Brown leaf rust fungus</name>
    <dbReference type="NCBI Taxonomy" id="630390"/>
    <lineage>
        <taxon>Eukaryota</taxon>
        <taxon>Fungi</taxon>
        <taxon>Dikarya</taxon>
        <taxon>Basidiomycota</taxon>
        <taxon>Pucciniomycotina</taxon>
        <taxon>Pucciniomycetes</taxon>
        <taxon>Pucciniales</taxon>
        <taxon>Pucciniaceae</taxon>
        <taxon>Puccinia</taxon>
    </lineage>
</organism>
<dbReference type="Proteomes" id="UP000005240">
    <property type="component" value="Unassembled WGS sequence"/>
</dbReference>
<name>A0A180G3M8_PUCT1</name>
<proteinExistence type="predicted"/>
<evidence type="ECO:0000256" key="2">
    <source>
        <dbReference type="SAM" id="Coils"/>
    </source>
</evidence>
<keyword evidence="7" id="KW-1185">Reference proteome</keyword>
<evidence type="ECO:0000259" key="4">
    <source>
        <dbReference type="SMART" id="SM00343"/>
    </source>
</evidence>
<evidence type="ECO:0000256" key="1">
    <source>
        <dbReference type="ARBA" id="ARBA00022664"/>
    </source>
</evidence>
<reference evidence="5" key="1">
    <citation type="submission" date="2009-11" db="EMBL/GenBank/DDBJ databases">
        <authorList>
            <consortium name="The Broad Institute Genome Sequencing Platform"/>
            <person name="Ward D."/>
            <person name="Feldgarden M."/>
            <person name="Earl A."/>
            <person name="Young S.K."/>
            <person name="Zeng Q."/>
            <person name="Koehrsen M."/>
            <person name="Alvarado L."/>
            <person name="Berlin A."/>
            <person name="Bochicchio J."/>
            <person name="Borenstein D."/>
            <person name="Chapman S.B."/>
            <person name="Chen Z."/>
            <person name="Engels R."/>
            <person name="Freedman E."/>
            <person name="Gellesch M."/>
            <person name="Goldberg J."/>
            <person name="Griggs A."/>
            <person name="Gujja S."/>
            <person name="Heilman E."/>
            <person name="Heiman D."/>
            <person name="Hepburn T."/>
            <person name="Howarth C."/>
            <person name="Jen D."/>
            <person name="Larson L."/>
            <person name="Lewis B."/>
            <person name="Mehta T."/>
            <person name="Park D."/>
            <person name="Pearson M."/>
            <person name="Roberts A."/>
            <person name="Saif S."/>
            <person name="Shea T."/>
            <person name="Shenoy N."/>
            <person name="Sisk P."/>
            <person name="Stolte C."/>
            <person name="Sykes S."/>
            <person name="Thomson T."/>
            <person name="Walk T."/>
            <person name="White J."/>
            <person name="Yandava C."/>
            <person name="Izard J."/>
            <person name="Baranova O.V."/>
            <person name="Blanton J.M."/>
            <person name="Tanner A.C."/>
            <person name="Dewhirst F.E."/>
            <person name="Haas B."/>
            <person name="Nusbaum C."/>
            <person name="Birren B."/>
        </authorList>
    </citation>
    <scope>NUCLEOTIDE SEQUENCE [LARGE SCALE GENOMIC DNA]</scope>
    <source>
        <strain evidence="5">1-1 BBBD Race 1</strain>
    </source>
</reference>
<sequence>MDAEATRLKELNRQMNQMSRMVETFDARLKALEGGHVPILDPKTQPAKQSYAKVTGPPVTPRIPSIAPPPKTILKSLKPGKAIIHSVPEKSEVQNLARGFLVQRANEVLEKLDAKVEGERIAIRAAQVLKSGDVCFFSKNKAHQKWLMENKHTWSKQVHPDLEATPSTFSVIAHGIPKDFNPLAASAITRLSVKNNFAEGDLLRPRPPQCFKCLKMGHFGQWCREKARCGKCGDEHVTKDCPEGIGGIKSCVLCKEGLKMKIEGIDSIDHTPFNVTCFFKKAWLKKKHNRSQ</sequence>
<feature type="region of interest" description="Disordered" evidence="3">
    <location>
        <begin position="37"/>
        <end position="67"/>
    </location>
</feature>
<dbReference type="InterPro" id="IPR036875">
    <property type="entry name" value="Znf_CCHC_sf"/>
</dbReference>
<dbReference type="VEuPathDB" id="FungiDB:PTTG_29494"/>
<evidence type="ECO:0000313" key="5">
    <source>
        <dbReference type="EMBL" id="OAV87295.1"/>
    </source>
</evidence>
<dbReference type="GO" id="GO:0003676">
    <property type="term" value="F:nucleic acid binding"/>
    <property type="evidence" value="ECO:0007669"/>
    <property type="project" value="InterPro"/>
</dbReference>